<protein>
    <recommendedName>
        <fullName evidence="1">Nudix hydrolase domain-containing protein</fullName>
    </recommendedName>
</protein>
<dbReference type="OrthoDB" id="9787476at2"/>
<name>A0A174TK75_9FIRM</name>
<sequence length="212" mass="24512">MDRFGVSVKGVLEVDGKYLLRKNERREYELLGGRLEKGDPSAEARLVTEFDEESGIKVEVLEAREPWLYEIGVKNIIIVPYSCRALEVPEILVDEDGGSLHWVDKEEIENVFMPWGYKDTIWNQVPHKSYSIPAKFFFKIIPGYVEREYFVEVCVTRSGKEILRESLPHFYSPRDFIGMKLGEEYKDAVMVSAPVGIDYKKDMIVLNYAIMS</sequence>
<dbReference type="PROSITE" id="PS51462">
    <property type="entry name" value="NUDIX"/>
    <property type="match status" value="1"/>
</dbReference>
<evidence type="ECO:0000313" key="2">
    <source>
        <dbReference type="EMBL" id="CUQ08921.1"/>
    </source>
</evidence>
<proteinExistence type="predicted"/>
<evidence type="ECO:0000259" key="1">
    <source>
        <dbReference type="PROSITE" id="PS51462"/>
    </source>
</evidence>
<dbReference type="EMBL" id="CZAW01000070">
    <property type="protein sequence ID" value="CUQ08921.1"/>
    <property type="molecule type" value="Genomic_DNA"/>
</dbReference>
<accession>A0A174TK75</accession>
<dbReference type="Proteomes" id="UP000095712">
    <property type="component" value="Unassembled WGS sequence"/>
</dbReference>
<dbReference type="InterPro" id="IPR015797">
    <property type="entry name" value="NUDIX_hydrolase-like_dom_sf"/>
</dbReference>
<dbReference type="AlphaFoldDB" id="A0A174TK75"/>
<evidence type="ECO:0000313" key="3">
    <source>
        <dbReference type="Proteomes" id="UP000095712"/>
    </source>
</evidence>
<organism evidence="2 3">
    <name type="scientific">Blautia wexlerae</name>
    <dbReference type="NCBI Taxonomy" id="418240"/>
    <lineage>
        <taxon>Bacteria</taxon>
        <taxon>Bacillati</taxon>
        <taxon>Bacillota</taxon>
        <taxon>Clostridia</taxon>
        <taxon>Lachnospirales</taxon>
        <taxon>Lachnospiraceae</taxon>
        <taxon>Blautia</taxon>
    </lineage>
</organism>
<dbReference type="InterPro" id="IPR000086">
    <property type="entry name" value="NUDIX_hydrolase_dom"/>
</dbReference>
<dbReference type="SUPFAM" id="SSF55811">
    <property type="entry name" value="Nudix"/>
    <property type="match status" value="1"/>
</dbReference>
<reference evidence="2 3" key="1">
    <citation type="submission" date="2015-09" db="EMBL/GenBank/DDBJ databases">
        <authorList>
            <consortium name="Pathogen Informatics"/>
        </authorList>
    </citation>
    <scope>NUCLEOTIDE SEQUENCE [LARGE SCALE GENOMIC DNA]</scope>
    <source>
        <strain evidence="2 3">2789STDY5834911</strain>
    </source>
</reference>
<dbReference type="Gene3D" id="3.90.79.10">
    <property type="entry name" value="Nucleoside Triphosphate Pyrophosphohydrolase"/>
    <property type="match status" value="1"/>
</dbReference>
<dbReference type="RefSeq" id="WP_055153655.1">
    <property type="nucleotide sequence ID" value="NZ_CZAW01000070.1"/>
</dbReference>
<gene>
    <name evidence="2" type="ORF">ERS852523_03918</name>
</gene>
<feature type="domain" description="Nudix hydrolase" evidence="1">
    <location>
        <begin position="1"/>
        <end position="125"/>
    </location>
</feature>